<dbReference type="AlphaFoldDB" id="A0A9D2J049"/>
<feature type="transmembrane region" description="Helical" evidence="1">
    <location>
        <begin position="64"/>
        <end position="80"/>
    </location>
</feature>
<feature type="transmembrane region" description="Helical" evidence="1">
    <location>
        <begin position="16"/>
        <end position="34"/>
    </location>
</feature>
<reference evidence="2" key="1">
    <citation type="journal article" date="2021" name="PeerJ">
        <title>Extensive microbial diversity within the chicken gut microbiome revealed by metagenomics and culture.</title>
        <authorList>
            <person name="Gilroy R."/>
            <person name="Ravi A."/>
            <person name="Getino M."/>
            <person name="Pursley I."/>
            <person name="Horton D.L."/>
            <person name="Alikhan N.F."/>
            <person name="Baker D."/>
            <person name="Gharbi K."/>
            <person name="Hall N."/>
            <person name="Watson M."/>
            <person name="Adriaenssens E.M."/>
            <person name="Foster-Nyarko E."/>
            <person name="Jarju S."/>
            <person name="Secka A."/>
            <person name="Antonio M."/>
            <person name="Oren A."/>
            <person name="Chaudhuri R.R."/>
            <person name="La Ragione R."/>
            <person name="Hildebrand F."/>
            <person name="Pallen M.J."/>
        </authorList>
    </citation>
    <scope>NUCLEOTIDE SEQUENCE</scope>
    <source>
        <strain evidence="2">ChiGjej4B4-18154</strain>
    </source>
</reference>
<evidence type="ECO:0000313" key="2">
    <source>
        <dbReference type="EMBL" id="HIZ31671.1"/>
    </source>
</evidence>
<evidence type="ECO:0000313" key="3">
    <source>
        <dbReference type="Proteomes" id="UP000824035"/>
    </source>
</evidence>
<gene>
    <name evidence="2" type="ORF">H9813_10650</name>
</gene>
<sequence>MLQLRPVLTMRRRKSGRIALCGVMCALAMTLMLSGSVLPFATFCAPAVGGVLLVPVAMECGMRLAWVSYAALSMLSVLFVPDKESAFIFVFLLGHYPLLKAYLQRIPWCWLRAVVKTAVFNGLVFACYGLMLYILPIQAIVQEFAQTAPAALAGLLALANLCFWVYDAALNNLIRAYAVRVRPLLRRFL</sequence>
<feature type="transmembrane region" description="Helical" evidence="1">
    <location>
        <begin position="147"/>
        <end position="166"/>
    </location>
</feature>
<keyword evidence="1" id="KW-0472">Membrane</keyword>
<organism evidence="2 3">
    <name type="scientific">Candidatus Allofournierella merdipullorum</name>
    <dbReference type="NCBI Taxonomy" id="2838595"/>
    <lineage>
        <taxon>Bacteria</taxon>
        <taxon>Bacillati</taxon>
        <taxon>Bacillota</taxon>
        <taxon>Clostridia</taxon>
        <taxon>Eubacteriales</taxon>
        <taxon>Oscillospiraceae</taxon>
        <taxon>Allofournierella</taxon>
    </lineage>
</organism>
<dbReference type="EMBL" id="DXBV01000111">
    <property type="protein sequence ID" value="HIZ31671.1"/>
    <property type="molecule type" value="Genomic_DNA"/>
</dbReference>
<evidence type="ECO:0000256" key="1">
    <source>
        <dbReference type="SAM" id="Phobius"/>
    </source>
</evidence>
<comment type="caution">
    <text evidence="2">The sequence shown here is derived from an EMBL/GenBank/DDBJ whole genome shotgun (WGS) entry which is preliminary data.</text>
</comment>
<name>A0A9D2J049_9FIRM</name>
<keyword evidence="1" id="KW-1133">Transmembrane helix</keyword>
<keyword evidence="1" id="KW-0812">Transmembrane</keyword>
<dbReference type="Proteomes" id="UP000824035">
    <property type="component" value="Unassembled WGS sequence"/>
</dbReference>
<protein>
    <submittedName>
        <fullName evidence="2">Uncharacterized protein</fullName>
    </submittedName>
</protein>
<proteinExistence type="predicted"/>
<feature type="transmembrane region" description="Helical" evidence="1">
    <location>
        <begin position="115"/>
        <end position="135"/>
    </location>
</feature>
<accession>A0A9D2J049</accession>
<reference evidence="2" key="2">
    <citation type="submission" date="2021-04" db="EMBL/GenBank/DDBJ databases">
        <authorList>
            <person name="Gilroy R."/>
        </authorList>
    </citation>
    <scope>NUCLEOTIDE SEQUENCE</scope>
    <source>
        <strain evidence="2">ChiGjej4B4-18154</strain>
    </source>
</reference>